<evidence type="ECO:0000313" key="2">
    <source>
        <dbReference type="Ensembl" id="ENSEASP00005033268.1"/>
    </source>
</evidence>
<name>A0A8C4MZ30_EQUAS</name>
<keyword evidence="1" id="KW-1133">Transmembrane helix</keyword>
<keyword evidence="1" id="KW-0812">Transmembrane</keyword>
<proteinExistence type="predicted"/>
<dbReference type="Ensembl" id="ENSEAST00005036277.1">
    <property type="protein sequence ID" value="ENSEASP00005033268.1"/>
    <property type="gene ID" value="ENSEASG00005022786.1"/>
</dbReference>
<reference evidence="2" key="1">
    <citation type="submission" date="2023-03" db="UniProtKB">
        <authorList>
            <consortium name="Ensembl"/>
        </authorList>
    </citation>
    <scope>IDENTIFICATION</scope>
</reference>
<sequence length="92" mass="10736">MAPWTFWRCCQRTVGWVPVLFIAFVVAWSYYAYQNREGRCLPCGFPSVLCYVCMVLLDDNFHISRFPLQRGKLPNAVTNYGIIFPVFTFVRA</sequence>
<dbReference type="AlphaFoldDB" id="A0A8C4MZ30"/>
<keyword evidence="1" id="KW-0472">Membrane</keyword>
<evidence type="ECO:0000256" key="1">
    <source>
        <dbReference type="SAM" id="Phobius"/>
    </source>
</evidence>
<accession>A0A8C4MZ30</accession>
<organism evidence="2">
    <name type="scientific">Equus asinus asinus</name>
    <dbReference type="NCBI Taxonomy" id="83772"/>
    <lineage>
        <taxon>Eukaryota</taxon>
        <taxon>Metazoa</taxon>
        <taxon>Chordata</taxon>
        <taxon>Craniata</taxon>
        <taxon>Vertebrata</taxon>
        <taxon>Euteleostomi</taxon>
        <taxon>Mammalia</taxon>
        <taxon>Eutheria</taxon>
        <taxon>Laurasiatheria</taxon>
        <taxon>Perissodactyla</taxon>
        <taxon>Equidae</taxon>
        <taxon>Equus</taxon>
    </lineage>
</organism>
<feature type="transmembrane region" description="Helical" evidence="1">
    <location>
        <begin position="13"/>
        <end position="33"/>
    </location>
</feature>
<protein>
    <submittedName>
        <fullName evidence="2">Uncharacterized protein</fullName>
    </submittedName>
</protein>